<name>A0A9X5CGK8_9ACTN</name>
<dbReference type="AlphaFoldDB" id="A0A9X5CGK8"/>
<proteinExistence type="predicted"/>
<feature type="compositionally biased region" description="Low complexity" evidence="1">
    <location>
        <begin position="50"/>
        <end position="61"/>
    </location>
</feature>
<evidence type="ECO:0000313" key="2">
    <source>
        <dbReference type="EMBL" id="NEC48159.1"/>
    </source>
</evidence>
<comment type="caution">
    <text evidence="2">The sequence shown here is derived from an EMBL/GenBank/DDBJ whole genome shotgun (WGS) entry which is preliminary data.</text>
</comment>
<gene>
    <name evidence="2" type="ORF">G3I18_06165</name>
</gene>
<dbReference type="RefSeq" id="WP_163086805.1">
    <property type="nucleotide sequence ID" value="NZ_JAAGNA010000207.1"/>
</dbReference>
<feature type="region of interest" description="Disordered" evidence="1">
    <location>
        <begin position="22"/>
        <end position="61"/>
    </location>
</feature>
<keyword evidence="3" id="KW-1185">Reference proteome</keyword>
<accession>A0A9X5CGK8</accession>
<dbReference type="Proteomes" id="UP000471745">
    <property type="component" value="Unassembled WGS sequence"/>
</dbReference>
<dbReference type="EMBL" id="JAAGNA010000207">
    <property type="protein sequence ID" value="NEC48159.1"/>
    <property type="molecule type" value="Genomic_DNA"/>
</dbReference>
<organism evidence="2 3">
    <name type="scientific">Actinospica acidiphila</name>
    <dbReference type="NCBI Taxonomy" id="304899"/>
    <lineage>
        <taxon>Bacteria</taxon>
        <taxon>Bacillati</taxon>
        <taxon>Actinomycetota</taxon>
        <taxon>Actinomycetes</taxon>
        <taxon>Catenulisporales</taxon>
        <taxon>Actinospicaceae</taxon>
        <taxon>Actinospica</taxon>
    </lineage>
</organism>
<feature type="non-terminal residue" evidence="2">
    <location>
        <position position="1"/>
    </location>
</feature>
<reference evidence="2 3" key="1">
    <citation type="submission" date="2020-01" db="EMBL/GenBank/DDBJ databases">
        <title>Insect and environment-associated Actinomycetes.</title>
        <authorList>
            <person name="Currrie C."/>
            <person name="Chevrette M."/>
            <person name="Carlson C."/>
            <person name="Stubbendieck R."/>
            <person name="Wendt-Pienkowski E."/>
        </authorList>
    </citation>
    <scope>NUCLEOTIDE SEQUENCE [LARGE SCALE GENOMIC DNA]</scope>
    <source>
        <strain evidence="2 3">SID8189</strain>
    </source>
</reference>
<sequence>TGPRPRSGSVDAEALRRRLGGFRRGADAGRRDVEAELAAERSRGDDTTEEATGGTVEEASS</sequence>
<protein>
    <submittedName>
        <fullName evidence="2">Uncharacterized protein</fullName>
    </submittedName>
</protein>
<feature type="compositionally biased region" description="Basic and acidic residues" evidence="1">
    <location>
        <begin position="24"/>
        <end position="46"/>
    </location>
</feature>
<evidence type="ECO:0000313" key="3">
    <source>
        <dbReference type="Proteomes" id="UP000471745"/>
    </source>
</evidence>
<evidence type="ECO:0000256" key="1">
    <source>
        <dbReference type="SAM" id="MobiDB-lite"/>
    </source>
</evidence>